<organism evidence="1 2">
    <name type="scientific">candidate division Kazan bacterium</name>
    <dbReference type="NCBI Taxonomy" id="2202143"/>
    <lineage>
        <taxon>Bacteria</taxon>
        <taxon>Bacteria division Kazan-3B-28</taxon>
    </lineage>
</organism>
<evidence type="ECO:0000313" key="1">
    <source>
        <dbReference type="EMBL" id="RLC37011.1"/>
    </source>
</evidence>
<dbReference type="Proteomes" id="UP000281261">
    <property type="component" value="Unassembled WGS sequence"/>
</dbReference>
<name>A0A420ZCH5_UNCK3</name>
<protein>
    <submittedName>
        <fullName evidence="1">Uncharacterized protein</fullName>
    </submittedName>
</protein>
<comment type="caution">
    <text evidence="1">The sequence shown here is derived from an EMBL/GenBank/DDBJ whole genome shotgun (WGS) entry which is preliminary data.</text>
</comment>
<proteinExistence type="predicted"/>
<sequence>MEKEQALEERSRRLSLLDQAIREERLVINWDKIPGKDKLEKIRNARVFSPLSLRLLVDSYDKWESRGRGKIRF</sequence>
<evidence type="ECO:0000313" key="2">
    <source>
        <dbReference type="Proteomes" id="UP000281261"/>
    </source>
</evidence>
<reference evidence="1 2" key="1">
    <citation type="submission" date="2018-06" db="EMBL/GenBank/DDBJ databases">
        <title>Extensive metabolic versatility and redundancy in microbially diverse, dynamic hydrothermal sediments.</title>
        <authorList>
            <person name="Dombrowski N."/>
            <person name="Teske A."/>
            <person name="Baker B.J."/>
        </authorList>
    </citation>
    <scope>NUCLEOTIDE SEQUENCE [LARGE SCALE GENOMIC DNA]</scope>
    <source>
        <strain evidence="1">B79_G16</strain>
    </source>
</reference>
<dbReference type="EMBL" id="QMNG01000016">
    <property type="protein sequence ID" value="RLC37011.1"/>
    <property type="molecule type" value="Genomic_DNA"/>
</dbReference>
<dbReference type="AlphaFoldDB" id="A0A420ZCH5"/>
<gene>
    <name evidence="1" type="ORF">DRH29_03260</name>
</gene>
<accession>A0A420ZCH5</accession>